<evidence type="ECO:0000313" key="12">
    <source>
        <dbReference type="EMBL" id="GFH47923.1"/>
    </source>
</evidence>
<accession>A0AAD3CLT2</accession>
<sequence length="355" mass="38952">MRITGPLLMLAFLGMAKAHEHHHHEHHHHHDDDHRELGKKEGRGCGTQNPNAAEQAQAKKDVENWRAKKAARAADGLIAEATTPITIPTYVHLIYGSNPFENQVIGDAQAQIDVLNAAYSGSGFSFVLKGVQQFGNRKWWTCTPGTRFERQMKSDTRVGGPESLNIWFNNPGQGLLGWAQFPDEVNRRLSTDGVVCLHSSKDGGTAAPYNQGDTLVHEVGHWLGLYHTFQGGCTAPGDGVADTPAEAEPAYGCPVDRDTCGSAGLDPITNYMDYSDDACMDRFSFGQIERMHALYDTYRKPEPTQPPSPTFSPSRSPSSPPVDAPPASCNYKNSRKCNRDDACTWNSTTRSCEPV</sequence>
<proteinExistence type="inferred from homology"/>
<evidence type="ECO:0000256" key="3">
    <source>
        <dbReference type="ARBA" id="ARBA00022723"/>
    </source>
</evidence>
<feature type="signal peptide" evidence="10">
    <location>
        <begin position="1"/>
        <end position="18"/>
    </location>
</feature>
<feature type="chain" id="PRO_5041990352" description="Peptidase M43 pregnancy-associated plasma-A domain-containing protein" evidence="10">
    <location>
        <begin position="19"/>
        <end position="355"/>
    </location>
</feature>
<dbReference type="EMBL" id="BLLK01000025">
    <property type="protein sequence ID" value="GFH47923.1"/>
    <property type="molecule type" value="Genomic_DNA"/>
</dbReference>
<dbReference type="GO" id="GO:0006508">
    <property type="term" value="P:proteolysis"/>
    <property type="evidence" value="ECO:0007669"/>
    <property type="project" value="UniProtKB-KW"/>
</dbReference>
<evidence type="ECO:0000256" key="9">
    <source>
        <dbReference type="SAM" id="MobiDB-lite"/>
    </source>
</evidence>
<feature type="domain" description="Peptidase M43 pregnancy-associated plasma-A" evidence="11">
    <location>
        <begin position="209"/>
        <end position="293"/>
    </location>
</feature>
<evidence type="ECO:0000256" key="5">
    <source>
        <dbReference type="ARBA" id="ARBA00022801"/>
    </source>
</evidence>
<dbReference type="AlphaFoldDB" id="A0AAD3CLT2"/>
<dbReference type="GO" id="GO:0046872">
    <property type="term" value="F:metal ion binding"/>
    <property type="evidence" value="ECO:0007669"/>
    <property type="project" value="UniProtKB-KW"/>
</dbReference>
<evidence type="ECO:0000256" key="7">
    <source>
        <dbReference type="ARBA" id="ARBA00023049"/>
    </source>
</evidence>
<keyword evidence="6" id="KW-0862">Zinc</keyword>
<evidence type="ECO:0000256" key="10">
    <source>
        <dbReference type="SAM" id="SignalP"/>
    </source>
</evidence>
<dbReference type="InterPro" id="IPR024079">
    <property type="entry name" value="MetalloPept_cat_dom_sf"/>
</dbReference>
<keyword evidence="4 10" id="KW-0732">Signal</keyword>
<keyword evidence="7" id="KW-0482">Metalloprotease</keyword>
<gene>
    <name evidence="12" type="ORF">CTEN210_04399</name>
</gene>
<protein>
    <recommendedName>
        <fullName evidence="11">Peptidase M43 pregnancy-associated plasma-A domain-containing protein</fullName>
    </recommendedName>
</protein>
<organism evidence="12 13">
    <name type="scientific">Chaetoceros tenuissimus</name>
    <dbReference type="NCBI Taxonomy" id="426638"/>
    <lineage>
        <taxon>Eukaryota</taxon>
        <taxon>Sar</taxon>
        <taxon>Stramenopiles</taxon>
        <taxon>Ochrophyta</taxon>
        <taxon>Bacillariophyta</taxon>
        <taxon>Coscinodiscophyceae</taxon>
        <taxon>Chaetocerotophycidae</taxon>
        <taxon>Chaetocerotales</taxon>
        <taxon>Chaetocerotaceae</taxon>
        <taxon>Chaetoceros</taxon>
    </lineage>
</organism>
<name>A0AAD3CLT2_9STRA</name>
<dbReference type="PANTHER" id="PTHR47466">
    <property type="match status" value="1"/>
</dbReference>
<feature type="region of interest" description="Disordered" evidence="9">
    <location>
        <begin position="20"/>
        <end position="61"/>
    </location>
</feature>
<keyword evidence="8" id="KW-1015">Disulfide bond</keyword>
<comment type="similarity">
    <text evidence="1">Belongs to the peptidase M43B family.</text>
</comment>
<evidence type="ECO:0000256" key="1">
    <source>
        <dbReference type="ARBA" id="ARBA00008721"/>
    </source>
</evidence>
<comment type="caution">
    <text evidence="12">The sequence shown here is derived from an EMBL/GenBank/DDBJ whole genome shotgun (WGS) entry which is preliminary data.</text>
</comment>
<feature type="compositionally biased region" description="Basic residues" evidence="9">
    <location>
        <begin position="20"/>
        <end position="29"/>
    </location>
</feature>
<keyword evidence="3" id="KW-0479">Metal-binding</keyword>
<evidence type="ECO:0000256" key="8">
    <source>
        <dbReference type="ARBA" id="ARBA00023157"/>
    </source>
</evidence>
<dbReference type="SUPFAM" id="SSF55486">
    <property type="entry name" value="Metalloproteases ('zincins'), catalytic domain"/>
    <property type="match status" value="1"/>
</dbReference>
<dbReference type="Gene3D" id="3.40.390.10">
    <property type="entry name" value="Collagenase (Catalytic Domain)"/>
    <property type="match status" value="1"/>
</dbReference>
<dbReference type="CDD" id="cd04275">
    <property type="entry name" value="ZnMc_pappalysin_like"/>
    <property type="match status" value="1"/>
</dbReference>
<dbReference type="InterPro" id="IPR008754">
    <property type="entry name" value="Peptidase_M43"/>
</dbReference>
<feature type="region of interest" description="Disordered" evidence="9">
    <location>
        <begin position="298"/>
        <end position="339"/>
    </location>
</feature>
<feature type="compositionally biased region" description="Basic and acidic residues" evidence="9">
    <location>
        <begin position="30"/>
        <end position="43"/>
    </location>
</feature>
<dbReference type="PANTHER" id="PTHR47466:SF1">
    <property type="entry name" value="METALLOPROTEASE MEP1 (AFU_ORTHOLOGUE AFUA_1G07730)-RELATED"/>
    <property type="match status" value="1"/>
</dbReference>
<keyword evidence="5" id="KW-0378">Hydrolase</keyword>
<keyword evidence="13" id="KW-1185">Reference proteome</keyword>
<evidence type="ECO:0000256" key="2">
    <source>
        <dbReference type="ARBA" id="ARBA00022670"/>
    </source>
</evidence>
<dbReference type="Pfam" id="PF05572">
    <property type="entry name" value="Peptidase_M43"/>
    <property type="match status" value="1"/>
</dbReference>
<evidence type="ECO:0000256" key="4">
    <source>
        <dbReference type="ARBA" id="ARBA00022729"/>
    </source>
</evidence>
<evidence type="ECO:0000313" key="13">
    <source>
        <dbReference type="Proteomes" id="UP001054902"/>
    </source>
</evidence>
<reference evidence="12 13" key="1">
    <citation type="journal article" date="2021" name="Sci. Rep.">
        <title>The genome of the diatom Chaetoceros tenuissimus carries an ancient integrated fragment of an extant virus.</title>
        <authorList>
            <person name="Hongo Y."/>
            <person name="Kimura K."/>
            <person name="Takaki Y."/>
            <person name="Yoshida Y."/>
            <person name="Baba S."/>
            <person name="Kobayashi G."/>
            <person name="Nagasaki K."/>
            <person name="Hano T."/>
            <person name="Tomaru Y."/>
        </authorList>
    </citation>
    <scope>NUCLEOTIDE SEQUENCE [LARGE SCALE GENOMIC DNA]</scope>
    <source>
        <strain evidence="12 13">NIES-3715</strain>
    </source>
</reference>
<dbReference type="GO" id="GO:0008237">
    <property type="term" value="F:metallopeptidase activity"/>
    <property type="evidence" value="ECO:0007669"/>
    <property type="project" value="UniProtKB-KW"/>
</dbReference>
<dbReference type="Proteomes" id="UP001054902">
    <property type="component" value="Unassembled WGS sequence"/>
</dbReference>
<evidence type="ECO:0000259" key="11">
    <source>
        <dbReference type="Pfam" id="PF05572"/>
    </source>
</evidence>
<evidence type="ECO:0000256" key="6">
    <source>
        <dbReference type="ARBA" id="ARBA00022833"/>
    </source>
</evidence>
<keyword evidence="2" id="KW-0645">Protease</keyword>